<keyword evidence="2" id="KW-1185">Reference proteome</keyword>
<organism evidence="1 2">
    <name type="scientific">Arthrobacter terrae</name>
    <dbReference type="NCBI Taxonomy" id="2935737"/>
    <lineage>
        <taxon>Bacteria</taxon>
        <taxon>Bacillati</taxon>
        <taxon>Actinomycetota</taxon>
        <taxon>Actinomycetes</taxon>
        <taxon>Micrococcales</taxon>
        <taxon>Micrococcaceae</taxon>
        <taxon>Arthrobacter</taxon>
    </lineage>
</organism>
<gene>
    <name evidence="1" type="ORF">IV500_04860</name>
</gene>
<name>A0A931G6Z0_9MICC</name>
<reference evidence="1 2" key="1">
    <citation type="submission" date="2020-11" db="EMBL/GenBank/DDBJ databases">
        <title>Arthrobacter antarcticus sp. nov., isolated from Antarctic Soil.</title>
        <authorList>
            <person name="Li J."/>
        </authorList>
    </citation>
    <scope>NUCLEOTIDE SEQUENCE [LARGE SCALE GENOMIC DNA]</scope>
    <source>
        <strain evidence="1 2">Z1-20</strain>
    </source>
</reference>
<dbReference type="EMBL" id="JADNYM010000005">
    <property type="protein sequence ID" value="MBG0738749.1"/>
    <property type="molecule type" value="Genomic_DNA"/>
</dbReference>
<comment type="caution">
    <text evidence="1">The sequence shown here is derived from an EMBL/GenBank/DDBJ whole genome shotgun (WGS) entry which is preliminary data.</text>
</comment>
<evidence type="ECO:0000313" key="2">
    <source>
        <dbReference type="Proteomes" id="UP000655366"/>
    </source>
</evidence>
<dbReference type="Proteomes" id="UP000655366">
    <property type="component" value="Unassembled WGS sequence"/>
</dbReference>
<dbReference type="AlphaFoldDB" id="A0A931G6Z0"/>
<evidence type="ECO:0000313" key="1">
    <source>
        <dbReference type="EMBL" id="MBG0738749.1"/>
    </source>
</evidence>
<accession>A0A931G6Z0</accession>
<sequence length="115" mass="12595">MSTSDHFTDGWDKPLPTLHEELQSLIDASGHVTKADLETLLKRYPTPKPPQPVEVNRMIIDNGYLLHICDGCNCAASTMDAPYSGCHEAGCGYEPLQDLTEVLARSGYVHAPETP</sequence>
<protein>
    <submittedName>
        <fullName evidence="1">Uncharacterized protein</fullName>
    </submittedName>
</protein>
<proteinExistence type="predicted"/>
<dbReference type="RefSeq" id="WP_196395691.1">
    <property type="nucleotide sequence ID" value="NZ_JADNYM010000005.1"/>
</dbReference>